<reference evidence="6 7" key="1">
    <citation type="journal article" date="2021" name="Microbiol. Resour. Announc.">
        <title>Draft Genome Sequence of Coralloluteibacterium stylophorae LMG 29479T.</title>
        <authorList>
            <person name="Karlyshev A.V."/>
            <person name="Kudryashova E.B."/>
            <person name="Ariskina E.V."/>
            <person name="Conroy A.P."/>
            <person name="Abidueva E.Y."/>
        </authorList>
    </citation>
    <scope>NUCLEOTIDE SEQUENCE [LARGE SCALE GENOMIC DNA]</scope>
    <source>
        <strain evidence="6 7">LMG 29479</strain>
    </source>
</reference>
<keyword evidence="4" id="KW-1003">Cell membrane</keyword>
<dbReference type="NCBIfam" id="NF005164">
    <property type="entry name" value="PRK06638.1-4"/>
    <property type="match status" value="1"/>
</dbReference>
<keyword evidence="7" id="KW-1185">Reference proteome</keyword>
<feature type="transmembrane region" description="Helical" evidence="4">
    <location>
        <begin position="91"/>
        <end position="114"/>
    </location>
</feature>
<evidence type="ECO:0000256" key="5">
    <source>
        <dbReference type="SAM" id="MobiDB-lite"/>
    </source>
</evidence>
<protein>
    <recommendedName>
        <fullName evidence="2 4">NADH-quinone oxidoreductase subunit J</fullName>
        <ecNumber evidence="4">7.1.1.-</ecNumber>
    </recommendedName>
</protein>
<dbReference type="RefSeq" id="WP_213173688.1">
    <property type="nucleotide sequence ID" value="NZ_JAGQFT020000006.1"/>
</dbReference>
<dbReference type="PANTHER" id="PTHR33269:SF17">
    <property type="entry name" value="NADH-UBIQUINONE OXIDOREDUCTASE CHAIN 6"/>
    <property type="match status" value="1"/>
</dbReference>
<keyword evidence="4" id="KW-1133">Transmembrane helix</keyword>
<dbReference type="GO" id="GO:0005886">
    <property type="term" value="C:plasma membrane"/>
    <property type="evidence" value="ECO:0007669"/>
    <property type="project" value="UniProtKB-SubCell"/>
</dbReference>
<dbReference type="Pfam" id="PF00499">
    <property type="entry name" value="Oxidored_q3"/>
    <property type="match status" value="1"/>
</dbReference>
<keyword evidence="6" id="KW-0560">Oxidoreductase</keyword>
<comment type="subunit">
    <text evidence="3">Composed of 13 different subunits. Subunits NuoA, H, J, K, L, M, N constitute the membrane sector of the complex.</text>
</comment>
<keyword evidence="4" id="KW-0472">Membrane</keyword>
<comment type="caution">
    <text evidence="6">The sequence shown here is derived from an EMBL/GenBank/DDBJ whole genome shotgun (WGS) entry which is preliminary data.</text>
</comment>
<dbReference type="GO" id="GO:0048038">
    <property type="term" value="F:quinone binding"/>
    <property type="evidence" value="ECO:0007669"/>
    <property type="project" value="UniProtKB-UniRule"/>
</dbReference>
<evidence type="ECO:0000313" key="7">
    <source>
        <dbReference type="Proteomes" id="UP000675747"/>
    </source>
</evidence>
<feature type="transmembrane region" description="Helical" evidence="4">
    <location>
        <begin position="6"/>
        <end position="23"/>
    </location>
</feature>
<comment type="function">
    <text evidence="4">NDH-1 shuttles electrons from NADH, via FMN and iron-sulfur (Fe-S) centers, to quinones in the respiratory chain. Couples the redox reaction to proton translocation (for every two electrons transferred, four hydrogen ions are translocated across the cytoplasmic membrane), and thus conserves the redox energy in a proton gradient.</text>
</comment>
<evidence type="ECO:0000256" key="1">
    <source>
        <dbReference type="ARBA" id="ARBA00005698"/>
    </source>
</evidence>
<dbReference type="PANTHER" id="PTHR33269">
    <property type="entry name" value="NADH-UBIQUINONE OXIDOREDUCTASE CHAIN 6"/>
    <property type="match status" value="1"/>
</dbReference>
<dbReference type="EC" id="7.1.1.-" evidence="4"/>
<dbReference type="GO" id="GO:0016491">
    <property type="term" value="F:oxidoreductase activity"/>
    <property type="evidence" value="ECO:0007669"/>
    <property type="project" value="UniProtKB-KW"/>
</dbReference>
<dbReference type="InterPro" id="IPR042106">
    <property type="entry name" value="Nuo/plastoQ_OxRdtase_6_NuoJ"/>
</dbReference>
<evidence type="ECO:0000256" key="4">
    <source>
        <dbReference type="RuleBase" id="RU004429"/>
    </source>
</evidence>
<accession>A0AAP2G0H7</accession>
<dbReference type="Gene3D" id="1.20.120.1200">
    <property type="entry name" value="NADH-ubiquinone/plastoquinone oxidoreductase chain 6, subunit NuoJ"/>
    <property type="match status" value="1"/>
</dbReference>
<dbReference type="Proteomes" id="UP000675747">
    <property type="component" value="Unassembled WGS sequence"/>
</dbReference>
<name>A0AAP2G0H7_9GAMM</name>
<dbReference type="InterPro" id="IPR001457">
    <property type="entry name" value="NADH_UbQ/plastoQ_OxRdtase_su6"/>
</dbReference>
<gene>
    <name evidence="6" type="ORF">KB893_010640</name>
</gene>
<keyword evidence="4" id="KW-0874">Quinone</keyword>
<keyword evidence="4" id="KW-0812">Transmembrane</keyword>
<feature type="transmembrane region" description="Helical" evidence="4">
    <location>
        <begin position="146"/>
        <end position="169"/>
    </location>
</feature>
<keyword evidence="4" id="KW-0520">NAD</keyword>
<dbReference type="GO" id="GO:0008137">
    <property type="term" value="F:NADH dehydrogenase (ubiquinone) activity"/>
    <property type="evidence" value="ECO:0007669"/>
    <property type="project" value="UniProtKB-UniRule"/>
</dbReference>
<proteinExistence type="inferred from homology"/>
<feature type="region of interest" description="Disordered" evidence="5">
    <location>
        <begin position="198"/>
        <end position="222"/>
    </location>
</feature>
<feature type="transmembrane region" description="Helical" evidence="4">
    <location>
        <begin position="55"/>
        <end position="79"/>
    </location>
</feature>
<dbReference type="AlphaFoldDB" id="A0AAP2G0H7"/>
<comment type="subcellular location">
    <subcellularLocation>
        <location evidence="4">Cell membrane</location>
        <topology evidence="4">Multi-pass membrane protein</topology>
    </subcellularLocation>
</comment>
<sequence length="222" mass="23718">MDFPLIAFYVFAAFAIAAALGVISARNPVYAVLSLVLTFFSTACLWILAEAEFLGIALVLVYVGAVMVLFLFVVMMLDINIAPLREGFARYLPVGIVVAVVMFAEMLTLIGVLAGRVSTEMSAVDPAAAAGLSNIEWIGRTLFSAYLMPFEVAAVILTVALIAAMMLTLRRREGTKHQDPGSQVRVRSGDRVRLVKMAAQPRRTTRTGASVETAGAGGEGSK</sequence>
<evidence type="ECO:0000256" key="3">
    <source>
        <dbReference type="ARBA" id="ARBA00025811"/>
    </source>
</evidence>
<evidence type="ECO:0000256" key="2">
    <source>
        <dbReference type="ARBA" id="ARBA00019907"/>
    </source>
</evidence>
<evidence type="ECO:0000313" key="6">
    <source>
        <dbReference type="EMBL" id="MBS7457591.1"/>
    </source>
</evidence>
<organism evidence="6 7">
    <name type="scientific">Coralloluteibacterium stylophorae</name>
    <dbReference type="NCBI Taxonomy" id="1776034"/>
    <lineage>
        <taxon>Bacteria</taxon>
        <taxon>Pseudomonadati</taxon>
        <taxon>Pseudomonadota</taxon>
        <taxon>Gammaproteobacteria</taxon>
        <taxon>Lysobacterales</taxon>
        <taxon>Lysobacteraceae</taxon>
        <taxon>Coralloluteibacterium</taxon>
    </lineage>
</organism>
<comment type="similarity">
    <text evidence="1 4">Belongs to the complex I subunit 6 family.</text>
</comment>
<feature type="transmembrane region" description="Helical" evidence="4">
    <location>
        <begin position="30"/>
        <end position="49"/>
    </location>
</feature>
<comment type="catalytic activity">
    <reaction evidence="4">
        <text>a quinone + NADH + 5 H(+)(in) = a quinol + NAD(+) + 4 H(+)(out)</text>
        <dbReference type="Rhea" id="RHEA:57888"/>
        <dbReference type="ChEBI" id="CHEBI:15378"/>
        <dbReference type="ChEBI" id="CHEBI:24646"/>
        <dbReference type="ChEBI" id="CHEBI:57540"/>
        <dbReference type="ChEBI" id="CHEBI:57945"/>
        <dbReference type="ChEBI" id="CHEBI:132124"/>
    </reaction>
</comment>
<dbReference type="EMBL" id="JAGQFT020000006">
    <property type="protein sequence ID" value="MBS7457591.1"/>
    <property type="molecule type" value="Genomic_DNA"/>
</dbReference>